<name>A0A2I7N5Z8_9NEIS</name>
<reference evidence="2" key="1">
    <citation type="submission" date="2017-11" db="EMBL/GenBank/DDBJ databases">
        <authorList>
            <person name="Chan K.G."/>
            <person name="Lee L.S."/>
        </authorList>
    </citation>
    <scope>NUCLEOTIDE SEQUENCE [LARGE SCALE GENOMIC DNA]</scope>
    <source>
        <strain evidence="2">DSM 100970</strain>
    </source>
</reference>
<keyword evidence="2" id="KW-1185">Reference proteome</keyword>
<evidence type="ECO:0000313" key="1">
    <source>
        <dbReference type="EMBL" id="AUR51886.1"/>
    </source>
</evidence>
<dbReference type="AlphaFoldDB" id="A0A2I7N5Z8"/>
<sequence length="363" mass="39510">MSLLLCIGIYPNIANAVGTSWERSIDNVSSTDYLVSAYYEGHGNLYVKCYTDSEFIKNPYKKIIQANTQCKTKMTTGAGYNNSTLTLEQRVNPNNYPPKSFVVSGNAILPTNEYIRILARNSIGGSAEKIEDAGGAWFNVQNTDKPSSSYNGGPLPVKGGNGYVVLVSDAPITQGLSGHGNYGVTQPTTRNSTIYNFVSEPITLDLGSVSGGKFTLIHGTPEIEAGDISVKPESSNVTQFVGAEYKDFTIPMAIHDTTPGKNSWIPGVVSMEHSYHPENYNTLRGTYWFHDATTNKVIDRHITNFSIDTDQGGKFDFPVKTHDGKIQMVRVLLNTSPFGDTVAQDDGSMVICPVGFKEIVGCE</sequence>
<dbReference type="Proteomes" id="UP000236655">
    <property type="component" value="Chromosome"/>
</dbReference>
<organism evidence="1 2">
    <name type="scientific">Aquella oligotrophica</name>
    <dbReference type="NCBI Taxonomy" id="2067065"/>
    <lineage>
        <taxon>Bacteria</taxon>
        <taxon>Pseudomonadati</taxon>
        <taxon>Pseudomonadota</taxon>
        <taxon>Betaproteobacteria</taxon>
        <taxon>Neisseriales</taxon>
        <taxon>Neisseriaceae</taxon>
        <taxon>Aquella</taxon>
    </lineage>
</organism>
<dbReference type="EMBL" id="CP024847">
    <property type="protein sequence ID" value="AUR51886.1"/>
    <property type="molecule type" value="Genomic_DNA"/>
</dbReference>
<dbReference type="KEGG" id="nba:CUN60_06105"/>
<evidence type="ECO:0000313" key="2">
    <source>
        <dbReference type="Proteomes" id="UP000236655"/>
    </source>
</evidence>
<protein>
    <submittedName>
        <fullName evidence="1">Uncharacterized protein</fullName>
    </submittedName>
</protein>
<accession>A0A2I7N5Z8</accession>
<gene>
    <name evidence="1" type="ORF">CUN60_06105</name>
</gene>
<proteinExistence type="predicted"/>